<reference evidence="2" key="1">
    <citation type="submission" date="2014-11" db="EMBL/GenBank/DDBJ databases">
        <authorList>
            <person name="Amaro Gonzalez C."/>
        </authorList>
    </citation>
    <scope>NUCLEOTIDE SEQUENCE</scope>
</reference>
<organism evidence="2">
    <name type="scientific">Anguilla anguilla</name>
    <name type="common">European freshwater eel</name>
    <name type="synonym">Muraena anguilla</name>
    <dbReference type="NCBI Taxonomy" id="7936"/>
    <lineage>
        <taxon>Eukaryota</taxon>
        <taxon>Metazoa</taxon>
        <taxon>Chordata</taxon>
        <taxon>Craniata</taxon>
        <taxon>Vertebrata</taxon>
        <taxon>Euteleostomi</taxon>
        <taxon>Actinopterygii</taxon>
        <taxon>Neopterygii</taxon>
        <taxon>Teleostei</taxon>
        <taxon>Anguilliformes</taxon>
        <taxon>Anguillidae</taxon>
        <taxon>Anguilla</taxon>
    </lineage>
</organism>
<name>A0A0E9V532_ANGAN</name>
<keyword evidence="1" id="KW-0472">Membrane</keyword>
<evidence type="ECO:0000313" key="2">
    <source>
        <dbReference type="EMBL" id="JAH73157.1"/>
    </source>
</evidence>
<keyword evidence="1" id="KW-1133">Transmembrane helix</keyword>
<dbReference type="AlphaFoldDB" id="A0A0E9V532"/>
<feature type="transmembrane region" description="Helical" evidence="1">
    <location>
        <begin position="20"/>
        <end position="40"/>
    </location>
</feature>
<reference evidence="2" key="2">
    <citation type="journal article" date="2015" name="Fish Shellfish Immunol.">
        <title>Early steps in the European eel (Anguilla anguilla)-Vibrio vulnificus interaction in the gills: Role of the RtxA13 toxin.</title>
        <authorList>
            <person name="Callol A."/>
            <person name="Pajuelo D."/>
            <person name="Ebbesson L."/>
            <person name="Teles M."/>
            <person name="MacKenzie S."/>
            <person name="Amaro C."/>
        </authorList>
    </citation>
    <scope>NUCLEOTIDE SEQUENCE</scope>
</reference>
<dbReference type="EMBL" id="GBXM01035420">
    <property type="protein sequence ID" value="JAH73157.1"/>
    <property type="molecule type" value="Transcribed_RNA"/>
</dbReference>
<evidence type="ECO:0000256" key="1">
    <source>
        <dbReference type="SAM" id="Phobius"/>
    </source>
</evidence>
<proteinExistence type="predicted"/>
<sequence length="89" mass="10290">MITLQAFSRHSYPEQLTQLLTYSSITLHQFIYICVYGYILKQSRFSTLLKGTTAVSYLGIEPMTFRSQDQFLTHYTPPPPNLKNLPLES</sequence>
<protein>
    <submittedName>
        <fullName evidence="2">Uncharacterized protein</fullName>
    </submittedName>
</protein>
<keyword evidence="1" id="KW-0812">Transmembrane</keyword>
<accession>A0A0E9V532</accession>